<keyword evidence="2" id="KW-1185">Reference proteome</keyword>
<name>A0AAD9QH69_ACRCE</name>
<proteinExistence type="predicted"/>
<evidence type="ECO:0000313" key="2">
    <source>
        <dbReference type="Proteomes" id="UP001249851"/>
    </source>
</evidence>
<organism evidence="1 2">
    <name type="scientific">Acropora cervicornis</name>
    <name type="common">Staghorn coral</name>
    <dbReference type="NCBI Taxonomy" id="6130"/>
    <lineage>
        <taxon>Eukaryota</taxon>
        <taxon>Metazoa</taxon>
        <taxon>Cnidaria</taxon>
        <taxon>Anthozoa</taxon>
        <taxon>Hexacorallia</taxon>
        <taxon>Scleractinia</taxon>
        <taxon>Astrocoeniina</taxon>
        <taxon>Acroporidae</taxon>
        <taxon>Acropora</taxon>
    </lineage>
</organism>
<reference evidence="1" key="1">
    <citation type="journal article" date="2023" name="G3 (Bethesda)">
        <title>Whole genome assembly and annotation of the endangered Caribbean coral Acropora cervicornis.</title>
        <authorList>
            <person name="Selwyn J.D."/>
            <person name="Vollmer S.V."/>
        </authorList>
    </citation>
    <scope>NUCLEOTIDE SEQUENCE</scope>
    <source>
        <strain evidence="1">K2</strain>
    </source>
</reference>
<gene>
    <name evidence="1" type="ORF">P5673_015711</name>
</gene>
<dbReference type="AlphaFoldDB" id="A0AAD9QH69"/>
<reference evidence="1" key="2">
    <citation type="journal article" date="2023" name="Science">
        <title>Genomic signatures of disease resistance in endangered staghorn corals.</title>
        <authorList>
            <person name="Vollmer S.V."/>
            <person name="Selwyn J.D."/>
            <person name="Despard B.A."/>
            <person name="Roesel C.L."/>
        </authorList>
    </citation>
    <scope>NUCLEOTIDE SEQUENCE</scope>
    <source>
        <strain evidence="1">K2</strain>
    </source>
</reference>
<evidence type="ECO:0000313" key="1">
    <source>
        <dbReference type="EMBL" id="KAK2561239.1"/>
    </source>
</evidence>
<dbReference type="Proteomes" id="UP001249851">
    <property type="component" value="Unassembled WGS sequence"/>
</dbReference>
<sequence length="89" mass="10443">MLKPTLLGYKFNSHKSSNPLKLISSLGPNTRESLVEKEWDYFVWYMTSRKSPSSFTREGSHQHHSVDFRMELILEEELDNCSSRFLSET</sequence>
<accession>A0AAD9QH69</accession>
<dbReference type="EMBL" id="JARQWQ010000033">
    <property type="protein sequence ID" value="KAK2561239.1"/>
    <property type="molecule type" value="Genomic_DNA"/>
</dbReference>
<comment type="caution">
    <text evidence="1">The sequence shown here is derived from an EMBL/GenBank/DDBJ whole genome shotgun (WGS) entry which is preliminary data.</text>
</comment>
<protein>
    <submittedName>
        <fullName evidence="1">Uncharacterized protein</fullName>
    </submittedName>
</protein>